<dbReference type="PROSITE" id="PS01043">
    <property type="entry name" value="TRANSPOSASE_IS30"/>
    <property type="match status" value="1"/>
</dbReference>
<dbReference type="InterPro" id="IPR025246">
    <property type="entry name" value="IS30-like_HTH"/>
</dbReference>
<dbReference type="GO" id="GO:0006313">
    <property type="term" value="P:DNA transposition"/>
    <property type="evidence" value="ECO:0007669"/>
    <property type="project" value="InterPro"/>
</dbReference>
<evidence type="ECO:0000313" key="7">
    <source>
        <dbReference type="EMBL" id="SDP28465.1"/>
    </source>
</evidence>
<dbReference type="OrthoDB" id="9803231at2"/>
<dbReference type="PANTHER" id="PTHR10948">
    <property type="entry name" value="TRANSPOSASE"/>
    <property type="match status" value="1"/>
</dbReference>
<dbReference type="Pfam" id="PF00665">
    <property type="entry name" value="rve"/>
    <property type="match status" value="1"/>
</dbReference>
<dbReference type="Gene3D" id="3.30.420.10">
    <property type="entry name" value="Ribonuclease H-like superfamily/Ribonuclease H"/>
    <property type="match status" value="1"/>
</dbReference>
<protein>
    <submittedName>
        <fullName evidence="7">Transposase and inactivated derivatives, IS30 family</fullName>
    </submittedName>
</protein>
<dbReference type="InterPro" id="IPR001598">
    <property type="entry name" value="Transposase_IS30_CS"/>
</dbReference>
<keyword evidence="3" id="KW-0815">Transposition</keyword>
<accession>A0A1H0RGB9</accession>
<evidence type="ECO:0000259" key="6">
    <source>
        <dbReference type="PROSITE" id="PS50994"/>
    </source>
</evidence>
<dbReference type="GO" id="GO:0015074">
    <property type="term" value="P:DNA integration"/>
    <property type="evidence" value="ECO:0007669"/>
    <property type="project" value="InterPro"/>
</dbReference>
<name>A0A1H0RGB9_9ACTN</name>
<evidence type="ECO:0000256" key="1">
    <source>
        <dbReference type="ARBA" id="ARBA00002190"/>
    </source>
</evidence>
<sequence>MPGFAANKMPAAVKRRYFELIRTGLSGAAASEMVGVSLSCGSLWFIDAGSVSYVDTPISNRYLNQDDRIEIADGLARGEPVKSIAARIGRSFQTVYREIARNSKADGRYQPWFAHNQAHERRRRPKPHRFAADDQLRAVVAGKLKTRWSPGQISRWLRRSYRNRPDWHVCAETIYAGVYRGLICAATPSNLRTARIYRHRRGRGRTREGAMKQLTKMKSISNRPAVVERRGQVGHWEGDLIIGAGQRSAIATLVERKTRHTVLVPLPDGHSAQSVGDALIAVFAGMPPALRRTLTWDQGNEMIHHDRIERATKIKIYFADPHSPWQRGSNENTNGLLRQYFPKGTDLSLITAAHLAQVTAEMNSRPRLCLADRTPAQLMRRWDRRLATQ</sequence>
<proteinExistence type="inferred from homology"/>
<reference evidence="7 8" key="1">
    <citation type="submission" date="2016-10" db="EMBL/GenBank/DDBJ databases">
        <authorList>
            <person name="de Groot N.N."/>
        </authorList>
    </citation>
    <scope>NUCLEOTIDE SEQUENCE [LARGE SCALE GENOMIC DNA]</scope>
    <source>
        <strain evidence="8">P4-7,KCTC 19426,CECT 7604</strain>
    </source>
</reference>
<dbReference type="InterPro" id="IPR001584">
    <property type="entry name" value="Integrase_cat-core"/>
</dbReference>
<dbReference type="Pfam" id="PF13936">
    <property type="entry name" value="HTH_38"/>
    <property type="match status" value="1"/>
</dbReference>
<dbReference type="InterPro" id="IPR051917">
    <property type="entry name" value="Transposase-Integrase"/>
</dbReference>
<dbReference type="InterPro" id="IPR012337">
    <property type="entry name" value="RNaseH-like_sf"/>
</dbReference>
<comment type="similarity">
    <text evidence="2">Belongs to the transposase IS30 family.</text>
</comment>
<dbReference type="InterPro" id="IPR036397">
    <property type="entry name" value="RNaseH_sf"/>
</dbReference>
<dbReference type="SUPFAM" id="SSF53098">
    <property type="entry name" value="Ribonuclease H-like"/>
    <property type="match status" value="1"/>
</dbReference>
<evidence type="ECO:0000313" key="8">
    <source>
        <dbReference type="Proteomes" id="UP000198741"/>
    </source>
</evidence>
<dbReference type="PROSITE" id="PS50994">
    <property type="entry name" value="INTEGRASE"/>
    <property type="match status" value="1"/>
</dbReference>
<dbReference type="GO" id="GO:0005829">
    <property type="term" value="C:cytosol"/>
    <property type="evidence" value="ECO:0007669"/>
    <property type="project" value="TreeGrafter"/>
</dbReference>
<dbReference type="AlphaFoldDB" id="A0A1H0RGB9"/>
<comment type="function">
    <text evidence="1">Required for the transposition of the insertion element.</text>
</comment>
<dbReference type="EMBL" id="LT629710">
    <property type="protein sequence ID" value="SDP28465.1"/>
    <property type="molecule type" value="Genomic_DNA"/>
</dbReference>
<keyword evidence="5" id="KW-0233">DNA recombination</keyword>
<evidence type="ECO:0000256" key="4">
    <source>
        <dbReference type="ARBA" id="ARBA00023125"/>
    </source>
</evidence>
<feature type="domain" description="Integrase catalytic" evidence="6">
    <location>
        <begin position="220"/>
        <end position="383"/>
    </location>
</feature>
<dbReference type="PANTHER" id="PTHR10948:SF23">
    <property type="entry name" value="TRANSPOSASE INSI FOR INSERTION SEQUENCE ELEMENT IS30A-RELATED"/>
    <property type="match status" value="1"/>
</dbReference>
<dbReference type="NCBIfam" id="NF033563">
    <property type="entry name" value="transpos_IS30"/>
    <property type="match status" value="1"/>
</dbReference>
<evidence type="ECO:0000256" key="3">
    <source>
        <dbReference type="ARBA" id="ARBA00022578"/>
    </source>
</evidence>
<dbReference type="GO" id="GO:0003677">
    <property type="term" value="F:DNA binding"/>
    <property type="evidence" value="ECO:0007669"/>
    <property type="project" value="UniProtKB-KW"/>
</dbReference>
<dbReference type="Proteomes" id="UP000198741">
    <property type="component" value="Chromosome I"/>
</dbReference>
<organism evidence="7 8">
    <name type="scientific">Nakamurella panacisegetis</name>
    <dbReference type="NCBI Taxonomy" id="1090615"/>
    <lineage>
        <taxon>Bacteria</taxon>
        <taxon>Bacillati</taxon>
        <taxon>Actinomycetota</taxon>
        <taxon>Actinomycetes</taxon>
        <taxon>Nakamurellales</taxon>
        <taxon>Nakamurellaceae</taxon>
        <taxon>Nakamurella</taxon>
    </lineage>
</organism>
<keyword evidence="4" id="KW-0238">DNA-binding</keyword>
<evidence type="ECO:0000256" key="5">
    <source>
        <dbReference type="ARBA" id="ARBA00023172"/>
    </source>
</evidence>
<dbReference type="RefSeq" id="WP_090482531.1">
    <property type="nucleotide sequence ID" value="NZ_LT629710.1"/>
</dbReference>
<gene>
    <name evidence="7" type="ORF">SAMN04515671_3553</name>
</gene>
<dbReference type="GO" id="GO:0004803">
    <property type="term" value="F:transposase activity"/>
    <property type="evidence" value="ECO:0007669"/>
    <property type="project" value="InterPro"/>
</dbReference>
<keyword evidence="8" id="KW-1185">Reference proteome</keyword>
<evidence type="ECO:0000256" key="2">
    <source>
        <dbReference type="ARBA" id="ARBA00006363"/>
    </source>
</evidence>
<dbReference type="InterPro" id="IPR053392">
    <property type="entry name" value="Transposase_IS30-like"/>
</dbReference>